<name>A0AAV8RQ50_ENSVE</name>
<accession>A0AAV8RQ50</accession>
<proteinExistence type="predicted"/>
<dbReference type="EMBL" id="JAQQAF010000002">
    <property type="protein sequence ID" value="KAJ8505769.1"/>
    <property type="molecule type" value="Genomic_DNA"/>
</dbReference>
<organism evidence="1 2">
    <name type="scientific">Ensete ventricosum</name>
    <name type="common">Abyssinian banana</name>
    <name type="synonym">Musa ensete</name>
    <dbReference type="NCBI Taxonomy" id="4639"/>
    <lineage>
        <taxon>Eukaryota</taxon>
        <taxon>Viridiplantae</taxon>
        <taxon>Streptophyta</taxon>
        <taxon>Embryophyta</taxon>
        <taxon>Tracheophyta</taxon>
        <taxon>Spermatophyta</taxon>
        <taxon>Magnoliopsida</taxon>
        <taxon>Liliopsida</taxon>
        <taxon>Zingiberales</taxon>
        <taxon>Musaceae</taxon>
        <taxon>Ensete</taxon>
    </lineage>
</organism>
<comment type="caution">
    <text evidence="1">The sequence shown here is derived from an EMBL/GenBank/DDBJ whole genome shotgun (WGS) entry which is preliminary data.</text>
</comment>
<dbReference type="Proteomes" id="UP001222027">
    <property type="component" value="Unassembled WGS sequence"/>
</dbReference>
<reference evidence="1 2" key="1">
    <citation type="submission" date="2022-12" db="EMBL/GenBank/DDBJ databases">
        <title>Chromosome-scale assembly of the Ensete ventricosum genome.</title>
        <authorList>
            <person name="Dussert Y."/>
            <person name="Stocks J."/>
            <person name="Wendawek A."/>
            <person name="Woldeyes F."/>
            <person name="Nichols R.A."/>
            <person name="Borrell J.S."/>
        </authorList>
    </citation>
    <scope>NUCLEOTIDE SEQUENCE [LARGE SCALE GENOMIC DNA]</scope>
    <source>
        <strain evidence="2">cv. Maze</strain>
        <tissue evidence="1">Seeds</tissue>
    </source>
</reference>
<gene>
    <name evidence="1" type="ORF">OPV22_006655</name>
</gene>
<evidence type="ECO:0000313" key="2">
    <source>
        <dbReference type="Proteomes" id="UP001222027"/>
    </source>
</evidence>
<sequence length="70" mass="7102">MVPPVLPRSREQTLVEVSALVLDACPATYGGGVLADACCVCVCGRQDKIMLLAKSEAAAALGVMKPGISG</sequence>
<keyword evidence="2" id="KW-1185">Reference proteome</keyword>
<protein>
    <submittedName>
        <fullName evidence="1">Uncharacterized protein</fullName>
    </submittedName>
</protein>
<evidence type="ECO:0000313" key="1">
    <source>
        <dbReference type="EMBL" id="KAJ8505769.1"/>
    </source>
</evidence>
<dbReference type="AlphaFoldDB" id="A0AAV8RQ50"/>